<keyword evidence="5" id="KW-1185">Reference proteome</keyword>
<reference evidence="4 5" key="1">
    <citation type="submission" date="2023-10" db="EMBL/GenBank/DDBJ databases">
        <title>Comparative genomics analysis reveals potential genetic determinants of host preference in Cryptosporidium xiaoi.</title>
        <authorList>
            <person name="Xiao L."/>
            <person name="Li J."/>
        </authorList>
    </citation>
    <scope>NUCLEOTIDE SEQUENCE [LARGE SCALE GENOMIC DNA]</scope>
    <source>
        <strain evidence="4 5">52996</strain>
    </source>
</reference>
<dbReference type="Gene3D" id="3.40.50.410">
    <property type="entry name" value="von Willebrand factor, type A domain"/>
    <property type="match status" value="1"/>
</dbReference>
<sequence length="428" mass="48698">MDYAEKLGDLNGLTNNLDDQEDTIYTWEKGIIKNWERLVETEQGLIVVNEEGENDFVPSVEQSISDMLRESSLPNIRRGLLRNVVIILDMTSNMLELDYKPDRMQSMLKCNEVFIKQLLSDNPLTQISVISVYDETVEVIISYNSNYDEIIASIINYMKKGCKGNMSIQNGLDKAKCLLVSIPPYGTKEVIFFLGSMRSIDNTFIFDEWIEEFSLNNIVVNAILFIPELYVIKYITKMTGGVCLCAVNNDHLIRLALDNFVKPPPCSAKNMPLNISLVPMGFPKYTLNQNHSFACSCHQKLTNSGYTCPKCKSIVCHLPTKCPVCSIYLISSNHLARSFAYLFRHPKINRINTQNQEGLIGKELISNNECKMCDNKFEDENEFIVVGNAQKKMNIYLCLDCNSYICSECCKFILTTLHQCPVCCTKKE</sequence>
<name>A0AAV9XXR3_9CRYT</name>
<evidence type="ECO:0000256" key="2">
    <source>
        <dbReference type="ARBA" id="ARBA00022833"/>
    </source>
</evidence>
<dbReference type="EMBL" id="JAWDEY010000013">
    <property type="protein sequence ID" value="KAK6589383.1"/>
    <property type="molecule type" value="Genomic_DNA"/>
</dbReference>
<dbReference type="GO" id="GO:0008270">
    <property type="term" value="F:zinc ion binding"/>
    <property type="evidence" value="ECO:0007669"/>
    <property type="project" value="InterPro"/>
</dbReference>
<dbReference type="InterPro" id="IPR007198">
    <property type="entry name" value="Ssl1-like"/>
</dbReference>
<proteinExistence type="predicted"/>
<evidence type="ECO:0000259" key="3">
    <source>
        <dbReference type="SMART" id="SM01047"/>
    </source>
</evidence>
<dbReference type="AlphaFoldDB" id="A0AAV9XXR3"/>
<dbReference type="GO" id="GO:0000439">
    <property type="term" value="C:transcription factor TFIIH core complex"/>
    <property type="evidence" value="ECO:0007669"/>
    <property type="project" value="InterPro"/>
</dbReference>
<dbReference type="SUPFAM" id="SSF57889">
    <property type="entry name" value="Cysteine-rich domain"/>
    <property type="match status" value="1"/>
</dbReference>
<feature type="domain" description="TFIIH C1-like" evidence="3">
    <location>
        <begin position="369"/>
        <end position="425"/>
    </location>
</feature>
<dbReference type="PANTHER" id="PTHR12695:SF2">
    <property type="entry name" value="GENERAL TRANSCRIPTION FACTOR IIH SUBUNIT 2-RELATED"/>
    <property type="match status" value="1"/>
</dbReference>
<protein>
    <recommendedName>
        <fullName evidence="3">TFIIH C1-like domain-containing protein</fullName>
    </recommendedName>
</protein>
<dbReference type="SUPFAM" id="SSF53300">
    <property type="entry name" value="vWA-like"/>
    <property type="match status" value="1"/>
</dbReference>
<accession>A0AAV9XXR3</accession>
<dbReference type="InterPro" id="IPR036465">
    <property type="entry name" value="vWFA_dom_sf"/>
</dbReference>
<evidence type="ECO:0000313" key="4">
    <source>
        <dbReference type="EMBL" id="KAK6589383.1"/>
    </source>
</evidence>
<gene>
    <name evidence="4" type="ORF">RS030_213365</name>
</gene>
<organism evidence="4 5">
    <name type="scientific">Cryptosporidium xiaoi</name>
    <dbReference type="NCBI Taxonomy" id="659607"/>
    <lineage>
        <taxon>Eukaryota</taxon>
        <taxon>Sar</taxon>
        <taxon>Alveolata</taxon>
        <taxon>Apicomplexa</taxon>
        <taxon>Conoidasida</taxon>
        <taxon>Coccidia</taxon>
        <taxon>Eucoccidiorida</taxon>
        <taxon>Eimeriorina</taxon>
        <taxon>Cryptosporidiidae</taxon>
        <taxon>Cryptosporidium</taxon>
    </lineage>
</organism>
<dbReference type="NCBIfam" id="TIGR00622">
    <property type="entry name" value="ssl1"/>
    <property type="match status" value="1"/>
</dbReference>
<evidence type="ECO:0000313" key="5">
    <source>
        <dbReference type="Proteomes" id="UP001311799"/>
    </source>
</evidence>
<comment type="caution">
    <text evidence="4">The sequence shown here is derived from an EMBL/GenBank/DDBJ whole genome shotgun (WGS) entry which is preliminary data.</text>
</comment>
<dbReference type="GO" id="GO:0005675">
    <property type="term" value="C:transcription factor TFIIH holo complex"/>
    <property type="evidence" value="ECO:0007669"/>
    <property type="project" value="TreeGrafter"/>
</dbReference>
<evidence type="ECO:0000256" key="1">
    <source>
        <dbReference type="ARBA" id="ARBA00022723"/>
    </source>
</evidence>
<dbReference type="InterPro" id="IPR012170">
    <property type="entry name" value="TFIIH_SSL1/p44"/>
</dbReference>
<dbReference type="SMART" id="SM01047">
    <property type="entry name" value="C1_4"/>
    <property type="match status" value="1"/>
</dbReference>
<dbReference type="InterPro" id="IPR046349">
    <property type="entry name" value="C1-like_sf"/>
</dbReference>
<dbReference type="GO" id="GO:0006351">
    <property type="term" value="P:DNA-templated transcription"/>
    <property type="evidence" value="ECO:0007669"/>
    <property type="project" value="InterPro"/>
</dbReference>
<dbReference type="Pfam" id="PF04056">
    <property type="entry name" value="Ssl1"/>
    <property type="match status" value="1"/>
</dbReference>
<keyword evidence="1" id="KW-0479">Metal-binding</keyword>
<keyword evidence="2" id="KW-0862">Zinc</keyword>
<dbReference type="Proteomes" id="UP001311799">
    <property type="component" value="Unassembled WGS sequence"/>
</dbReference>
<dbReference type="PANTHER" id="PTHR12695">
    <property type="entry name" value="GENERAL TRANSCRIPTION FACTOR IIH SUBUNIT 2"/>
    <property type="match status" value="1"/>
</dbReference>
<dbReference type="GO" id="GO:0006357">
    <property type="term" value="P:regulation of transcription by RNA polymerase II"/>
    <property type="evidence" value="ECO:0007669"/>
    <property type="project" value="TreeGrafter"/>
</dbReference>
<dbReference type="GO" id="GO:0006289">
    <property type="term" value="P:nucleotide-excision repair"/>
    <property type="evidence" value="ECO:0007669"/>
    <property type="project" value="InterPro"/>
</dbReference>
<dbReference type="InterPro" id="IPR004595">
    <property type="entry name" value="TFIIH_C1-like_dom"/>
</dbReference>